<comment type="caution">
    <text evidence="1">The sequence shown here is derived from an EMBL/GenBank/DDBJ whole genome shotgun (WGS) entry which is preliminary data.</text>
</comment>
<sequence>MQIGKGIDLSLFVANGFSSQKLMHPFMPKLDCCTCRHNSPLFGNARLFSAKISLT</sequence>
<dbReference type="Proteomes" id="UP001241472">
    <property type="component" value="Unassembled WGS sequence"/>
</dbReference>
<name>A0ABT9PMU5_9HYPH</name>
<dbReference type="EMBL" id="JAUSRF010000001">
    <property type="protein sequence ID" value="MDP9835765.1"/>
    <property type="molecule type" value="Genomic_DNA"/>
</dbReference>
<protein>
    <submittedName>
        <fullName evidence="1">Uncharacterized protein</fullName>
    </submittedName>
</protein>
<evidence type="ECO:0000313" key="2">
    <source>
        <dbReference type="Proteomes" id="UP001241472"/>
    </source>
</evidence>
<proteinExistence type="predicted"/>
<organism evidence="1 2">
    <name type="scientific">Neorhizobium huautlense</name>
    <dbReference type="NCBI Taxonomy" id="67774"/>
    <lineage>
        <taxon>Bacteria</taxon>
        <taxon>Pseudomonadati</taxon>
        <taxon>Pseudomonadota</taxon>
        <taxon>Alphaproteobacteria</taxon>
        <taxon>Hyphomicrobiales</taxon>
        <taxon>Rhizobiaceae</taxon>
        <taxon>Rhizobium/Agrobacterium group</taxon>
        <taxon>Neorhizobium</taxon>
    </lineage>
</organism>
<keyword evidence="2" id="KW-1185">Reference proteome</keyword>
<evidence type="ECO:0000313" key="1">
    <source>
        <dbReference type="EMBL" id="MDP9835765.1"/>
    </source>
</evidence>
<dbReference type="RefSeq" id="WP_306830692.1">
    <property type="nucleotide sequence ID" value="NZ_JAUSRF010000001.1"/>
</dbReference>
<accession>A0ABT9PMU5</accession>
<gene>
    <name evidence="1" type="ORF">J2T09_000506</name>
</gene>
<reference evidence="1 2" key="1">
    <citation type="submission" date="2023-07" db="EMBL/GenBank/DDBJ databases">
        <title>Sorghum-associated microbial communities from plants grown in Nebraska, USA.</title>
        <authorList>
            <person name="Schachtman D."/>
        </authorList>
    </citation>
    <scope>NUCLEOTIDE SEQUENCE [LARGE SCALE GENOMIC DNA]</scope>
    <source>
        <strain evidence="1 2">DS1307</strain>
    </source>
</reference>